<sequence length="155" mass="18071">MLKIHLAYRFHIALSTLNVKRSTFDHTQNHKRSHRVKIAAYASMTSVVGPRRAWSRAILWKIRNRGVLRRNKKRVHHITTSLRLHRHHARPTRRRNPNREHVNPFGNSGLEVKLGKLVPVAETMDPYSLLDEIADYIKHLATEVEVMKTLVEIPS</sequence>
<feature type="domain" description="IBH1-like N-terminal" evidence="4">
    <location>
        <begin position="13"/>
        <end position="65"/>
    </location>
</feature>
<dbReference type="Proteomes" id="UP001157418">
    <property type="component" value="Unassembled WGS sequence"/>
</dbReference>
<dbReference type="PANTHER" id="PTHR33124:SF40">
    <property type="entry name" value="TRANSCRIPTION FACTOR IBH1"/>
    <property type="match status" value="1"/>
</dbReference>
<proteinExistence type="predicted"/>
<keyword evidence="2" id="KW-0804">Transcription</keyword>
<organism evidence="5 6">
    <name type="scientific">Lactuca virosa</name>
    <dbReference type="NCBI Taxonomy" id="75947"/>
    <lineage>
        <taxon>Eukaryota</taxon>
        <taxon>Viridiplantae</taxon>
        <taxon>Streptophyta</taxon>
        <taxon>Embryophyta</taxon>
        <taxon>Tracheophyta</taxon>
        <taxon>Spermatophyta</taxon>
        <taxon>Magnoliopsida</taxon>
        <taxon>eudicotyledons</taxon>
        <taxon>Gunneridae</taxon>
        <taxon>Pentapetalae</taxon>
        <taxon>asterids</taxon>
        <taxon>campanulids</taxon>
        <taxon>Asterales</taxon>
        <taxon>Asteraceae</taxon>
        <taxon>Cichorioideae</taxon>
        <taxon>Cichorieae</taxon>
        <taxon>Lactucinae</taxon>
        <taxon>Lactuca</taxon>
    </lineage>
</organism>
<dbReference type="GO" id="GO:0006355">
    <property type="term" value="P:regulation of DNA-templated transcription"/>
    <property type="evidence" value="ECO:0007669"/>
    <property type="project" value="InterPro"/>
</dbReference>
<dbReference type="InterPro" id="IPR044660">
    <property type="entry name" value="IBH1-like"/>
</dbReference>
<protein>
    <recommendedName>
        <fullName evidence="4">IBH1-like N-terminal domain-containing protein</fullName>
    </recommendedName>
</protein>
<dbReference type="InterPro" id="IPR059002">
    <property type="entry name" value="IBH1_N"/>
</dbReference>
<dbReference type="PANTHER" id="PTHR33124">
    <property type="entry name" value="TRANSCRIPTION FACTOR IBH1-LIKE 1"/>
    <property type="match status" value="1"/>
</dbReference>
<evidence type="ECO:0000313" key="5">
    <source>
        <dbReference type="EMBL" id="CAH1433761.1"/>
    </source>
</evidence>
<comment type="caution">
    <text evidence="5">The sequence shown here is derived from an EMBL/GenBank/DDBJ whole genome shotgun (WGS) entry which is preliminary data.</text>
</comment>
<dbReference type="EMBL" id="CAKMRJ010003334">
    <property type="protein sequence ID" value="CAH1433761.1"/>
    <property type="molecule type" value="Genomic_DNA"/>
</dbReference>
<evidence type="ECO:0000313" key="6">
    <source>
        <dbReference type="Proteomes" id="UP001157418"/>
    </source>
</evidence>
<keyword evidence="1" id="KW-0805">Transcription regulation</keyword>
<reference evidence="5 6" key="1">
    <citation type="submission" date="2022-01" db="EMBL/GenBank/DDBJ databases">
        <authorList>
            <person name="Xiong W."/>
            <person name="Schranz E."/>
        </authorList>
    </citation>
    <scope>NUCLEOTIDE SEQUENCE [LARGE SCALE GENOMIC DNA]</scope>
</reference>
<feature type="compositionally biased region" description="Basic residues" evidence="3">
    <location>
        <begin position="83"/>
        <end position="96"/>
    </location>
</feature>
<feature type="region of interest" description="Disordered" evidence="3">
    <location>
        <begin position="83"/>
        <end position="107"/>
    </location>
</feature>
<evidence type="ECO:0000259" key="4">
    <source>
        <dbReference type="Pfam" id="PF26576"/>
    </source>
</evidence>
<keyword evidence="6" id="KW-1185">Reference proteome</keyword>
<dbReference type="Pfam" id="PF26576">
    <property type="entry name" value="IBH1_N"/>
    <property type="match status" value="1"/>
</dbReference>
<evidence type="ECO:0000256" key="1">
    <source>
        <dbReference type="ARBA" id="ARBA00023015"/>
    </source>
</evidence>
<dbReference type="AlphaFoldDB" id="A0AAU9N3B4"/>
<accession>A0AAU9N3B4</accession>
<evidence type="ECO:0000256" key="2">
    <source>
        <dbReference type="ARBA" id="ARBA00023163"/>
    </source>
</evidence>
<evidence type="ECO:0000256" key="3">
    <source>
        <dbReference type="SAM" id="MobiDB-lite"/>
    </source>
</evidence>
<name>A0AAU9N3B4_9ASTR</name>
<gene>
    <name evidence="5" type="ORF">LVIROSA_LOCUS20333</name>
</gene>